<dbReference type="Gene3D" id="3.80.10.10">
    <property type="entry name" value="Ribonuclease Inhibitor"/>
    <property type="match status" value="2"/>
</dbReference>
<reference evidence="5" key="1">
    <citation type="submission" date="2020-10" db="EMBL/GenBank/DDBJ databases">
        <authorList>
            <person name="Han B."/>
            <person name="Lu T."/>
            <person name="Zhao Q."/>
            <person name="Huang X."/>
            <person name="Zhao Y."/>
        </authorList>
    </citation>
    <scope>NUCLEOTIDE SEQUENCE</scope>
</reference>
<dbReference type="SUPFAM" id="SSF52058">
    <property type="entry name" value="L domain-like"/>
    <property type="match status" value="1"/>
</dbReference>
<evidence type="ECO:0000313" key="5">
    <source>
        <dbReference type="EMBL" id="CAD6219342.1"/>
    </source>
</evidence>
<accession>A0A811NBM0</accession>
<dbReference type="AlphaFoldDB" id="A0A811NBM0"/>
<dbReference type="PANTHER" id="PTHR47186:SF3">
    <property type="entry name" value="OS09G0267800 PROTEIN"/>
    <property type="match status" value="1"/>
</dbReference>
<dbReference type="InterPro" id="IPR039431">
    <property type="entry name" value="Vta1/CALS_N"/>
</dbReference>
<protein>
    <recommendedName>
        <fullName evidence="4">Vta1/callose synthase N-terminal domain-containing protein</fullName>
    </recommendedName>
</protein>
<feature type="region of interest" description="Disordered" evidence="3">
    <location>
        <begin position="317"/>
        <end position="342"/>
    </location>
</feature>
<keyword evidence="6" id="KW-1185">Reference proteome</keyword>
<evidence type="ECO:0000256" key="2">
    <source>
        <dbReference type="ARBA" id="ARBA00023136"/>
    </source>
</evidence>
<dbReference type="EMBL" id="CAJGYO010000003">
    <property type="protein sequence ID" value="CAD6219342.1"/>
    <property type="molecule type" value="Genomic_DNA"/>
</dbReference>
<gene>
    <name evidence="5" type="ORF">NCGR_LOCUS13031</name>
</gene>
<dbReference type="InterPro" id="IPR032675">
    <property type="entry name" value="LRR_dom_sf"/>
</dbReference>
<evidence type="ECO:0000313" key="6">
    <source>
        <dbReference type="Proteomes" id="UP000604825"/>
    </source>
</evidence>
<name>A0A811NBM0_9POAL</name>
<proteinExistence type="predicted"/>
<evidence type="ECO:0000259" key="4">
    <source>
        <dbReference type="Pfam" id="PF04652"/>
    </source>
</evidence>
<comment type="subcellular location">
    <subcellularLocation>
        <location evidence="1">Endomembrane system</location>
    </subcellularLocation>
</comment>
<keyword evidence="2" id="KW-0472">Membrane</keyword>
<sequence length="1058" mass="120451">MAESFPLDQSMLDKWRDRLRDIDFWLKGYLHSDAYYSLRKKLVAYKHIQWNVGVGPTASFTQAIISIIWEEKMRLDGPFDHVIEVDMKQASRSRTRLNINERLAIKVAEQLGLLALNQEYYYSRLKEEDYELQYYTYGMMDCSDSLHNLSRSMVPHILQKLLGKRYMLVVQNIDEPIKIDALTQEVGLPPPAWEGSFWIMSTTSEDVYDDSKSSDNECVVQSFTGDDILILAVYSLHQAAKYISNVIANKDEQHWHLVSLWCFHYVVILLNPPFAGGIGEKSLNKLEKRVVVPSSVMPLGRRRLTAVDVTSSLLDSDDDAPLDSDDYGSLDSDDDASLDSDDDAVVTSSSAVEVAPILRAANEVEAINPHVAFLCRFYAFEKAHCLDPSHEGRGVSKFLTALQRRLERDSDSTLRGRVKRNDSREMKSFLQHYHKKYIQEVLEDPSIVDKSQLSKRYQTAAVLSEVQSAVYHGLRIPDALEKDITSDKYELIWQWASHGILLATKGTVRERIGEVTDNYHGKYNDDNVYQVGNVILETFQEYSLLQLPFSSKAIKADDATKTAAHFLAYHGLIAEQLAIDELWDDHHHPRLEHMRWISHVDDRGWQISREWLSHGPRGPTTHIERRCSPSLFAKLDQLLLPKLLDLHVLDLSYTEVESLPPSVCYLQKLQLLFLKGCHKLTNPFSFPSTKRTIPGKNSNNRINLLYLDLSYSNVETFDSDFFHNMPSLQELLLVGCFNLVELPPSIATLSSLTTLKLPRTRIKSFHYWEIFNKMKKLRSLELINNGGFETEKELKLEGHPTLRSFLLVSAPYIRRLSLNGCRNLESVDTLKKFNTLEELDLSATGINELPADIPNLPWLGRLLLIGVPALRRFPWHDLKRLPDMFCLDQSLEGEGVHSSPQVAQMVSVSTYADVKHSYLTEGVSMVSMDDMLPFQVTERHVEISAVDRYPAGLTHVLEVTKSLPCLQKIRLQELPLLEHLYVGDAILTAPKWEEFQVRGCWSLRRLPRLHQQPDKAVKQGSGDWAASPADAPWLSSSAAGRLLLLSAGAESQSPKRRV</sequence>
<dbReference type="Gene3D" id="1.25.40.270">
    <property type="entry name" value="Vacuolar protein sorting-associated protein vta1"/>
    <property type="match status" value="1"/>
</dbReference>
<evidence type="ECO:0000256" key="1">
    <source>
        <dbReference type="ARBA" id="ARBA00004308"/>
    </source>
</evidence>
<evidence type="ECO:0000256" key="3">
    <source>
        <dbReference type="SAM" id="MobiDB-lite"/>
    </source>
</evidence>
<dbReference type="Proteomes" id="UP000604825">
    <property type="component" value="Unassembled WGS sequence"/>
</dbReference>
<dbReference type="Pfam" id="PF04652">
    <property type="entry name" value="Vta1"/>
    <property type="match status" value="1"/>
</dbReference>
<dbReference type="GO" id="GO:0012505">
    <property type="term" value="C:endomembrane system"/>
    <property type="evidence" value="ECO:0007669"/>
    <property type="project" value="UniProtKB-SubCell"/>
</dbReference>
<organism evidence="5 6">
    <name type="scientific">Miscanthus lutarioriparius</name>
    <dbReference type="NCBI Taxonomy" id="422564"/>
    <lineage>
        <taxon>Eukaryota</taxon>
        <taxon>Viridiplantae</taxon>
        <taxon>Streptophyta</taxon>
        <taxon>Embryophyta</taxon>
        <taxon>Tracheophyta</taxon>
        <taxon>Spermatophyta</taxon>
        <taxon>Magnoliopsida</taxon>
        <taxon>Liliopsida</taxon>
        <taxon>Poales</taxon>
        <taxon>Poaceae</taxon>
        <taxon>PACMAD clade</taxon>
        <taxon>Panicoideae</taxon>
        <taxon>Andropogonodae</taxon>
        <taxon>Andropogoneae</taxon>
        <taxon>Saccharinae</taxon>
        <taxon>Miscanthus</taxon>
    </lineage>
</organism>
<dbReference type="PANTHER" id="PTHR47186">
    <property type="entry name" value="LEUCINE-RICH REPEAT-CONTAINING PROTEIN 57"/>
    <property type="match status" value="1"/>
</dbReference>
<dbReference type="InterPro" id="IPR023175">
    <property type="entry name" value="Vta1/CALS_N_sf"/>
</dbReference>
<dbReference type="OrthoDB" id="583206at2759"/>
<comment type="caution">
    <text evidence="5">The sequence shown here is derived from an EMBL/GenBank/DDBJ whole genome shotgun (WGS) entry which is preliminary data.</text>
</comment>
<feature type="domain" description="Vta1/callose synthase N-terminal" evidence="4">
    <location>
        <begin position="354"/>
        <end position="469"/>
    </location>
</feature>